<keyword evidence="1" id="KW-0547">Nucleotide-binding</keyword>
<dbReference type="PANTHER" id="PTHR40599:SF1">
    <property type="entry name" value="[CITRATE [PRO-3S]-LYASE] LIGASE"/>
    <property type="match status" value="1"/>
</dbReference>
<organism evidence="5">
    <name type="scientific">Leyella stercorea CAG:629</name>
    <dbReference type="NCBI Taxonomy" id="1263103"/>
    <lineage>
        <taxon>Bacteria</taxon>
        <taxon>Pseudomonadati</taxon>
        <taxon>Bacteroidota</taxon>
        <taxon>Bacteroidia</taxon>
        <taxon>Bacteroidales</taxon>
        <taxon>Prevotellaceae</taxon>
        <taxon>Leyella</taxon>
    </lineage>
</organism>
<dbReference type="RefSeq" id="WP_022429770.1">
    <property type="nucleotide sequence ID" value="NZ_FR899185.1"/>
</dbReference>
<dbReference type="GO" id="GO:0046917">
    <property type="term" value="F:triphosphoribosyl-dephospho-CoA synthase activity"/>
    <property type="evidence" value="ECO:0007669"/>
    <property type="project" value="InterPro"/>
</dbReference>
<evidence type="ECO:0000259" key="4">
    <source>
        <dbReference type="PROSITE" id="PS51186"/>
    </source>
</evidence>
<feature type="compositionally biased region" description="Low complexity" evidence="3">
    <location>
        <begin position="175"/>
        <end position="189"/>
    </location>
</feature>
<keyword evidence="2" id="KW-0067">ATP-binding</keyword>
<dbReference type="SUPFAM" id="SSF52374">
    <property type="entry name" value="Nucleotidylyl transferase"/>
    <property type="match status" value="1"/>
</dbReference>
<gene>
    <name evidence="5" type="ORF">BN741_00495</name>
</gene>
<dbReference type="NCBIfam" id="TIGR00125">
    <property type="entry name" value="cyt_tran_rel"/>
    <property type="match status" value="1"/>
</dbReference>
<feature type="domain" description="N-acetyltransferase" evidence="4">
    <location>
        <begin position="1"/>
        <end position="123"/>
    </location>
</feature>
<dbReference type="Pfam" id="PF01874">
    <property type="entry name" value="CitG"/>
    <property type="match status" value="1"/>
</dbReference>
<dbReference type="GO" id="GO:0005524">
    <property type="term" value="F:ATP binding"/>
    <property type="evidence" value="ECO:0007669"/>
    <property type="project" value="UniProtKB-KW"/>
</dbReference>
<accession>R7H6L9</accession>
<proteinExistence type="predicted"/>
<dbReference type="GO" id="GO:0016829">
    <property type="term" value="F:lyase activity"/>
    <property type="evidence" value="ECO:0007669"/>
    <property type="project" value="UniProtKB-KW"/>
</dbReference>
<dbReference type="Pfam" id="PF00583">
    <property type="entry name" value="Acetyltransf_1"/>
    <property type="match status" value="1"/>
</dbReference>
<dbReference type="AlphaFoldDB" id="R7H6L9"/>
<keyword evidence="5" id="KW-0436">Ligase</keyword>
<feature type="region of interest" description="Disordered" evidence="3">
    <location>
        <begin position="167"/>
        <end position="194"/>
    </location>
</feature>
<reference evidence="5" key="1">
    <citation type="submission" date="2012-11" db="EMBL/GenBank/DDBJ databases">
        <title>Dependencies among metagenomic species, viruses, plasmids and units of genetic variation.</title>
        <authorList>
            <person name="Nielsen H.B."/>
            <person name="Almeida M."/>
            <person name="Juncker A.S."/>
            <person name="Rasmussen S."/>
            <person name="Li J."/>
            <person name="Sunagawa S."/>
            <person name="Plichta D."/>
            <person name="Gautier L."/>
            <person name="Le Chatelier E."/>
            <person name="Peletier E."/>
            <person name="Bonde I."/>
            <person name="Nielsen T."/>
            <person name="Manichanh C."/>
            <person name="Arumugam M."/>
            <person name="Batto J."/>
            <person name="Santos M.B.Q.D."/>
            <person name="Blom N."/>
            <person name="Borruel N."/>
            <person name="Burgdorf K.S."/>
            <person name="Boumezbeur F."/>
            <person name="Casellas F."/>
            <person name="Dore J."/>
            <person name="Guarner F."/>
            <person name="Hansen T."/>
            <person name="Hildebrand F."/>
            <person name="Kaas R.S."/>
            <person name="Kennedy S."/>
            <person name="Kristiansen K."/>
            <person name="Kultima J.R."/>
            <person name="Leonard P."/>
            <person name="Levenez F."/>
            <person name="Lund O."/>
            <person name="Moumen B."/>
            <person name="Le Paslier D."/>
            <person name="Pons N."/>
            <person name="Pedersen O."/>
            <person name="Prifti E."/>
            <person name="Qin J."/>
            <person name="Raes J."/>
            <person name="Tap J."/>
            <person name="Tims S."/>
            <person name="Ussery D.W."/>
            <person name="Yamada T."/>
            <person name="MetaHit consortium"/>
            <person name="Renault P."/>
            <person name="Sicheritz-Ponten T."/>
            <person name="Bork P."/>
            <person name="Wang J."/>
            <person name="Brunak S."/>
            <person name="Ehrlich S.D."/>
        </authorList>
    </citation>
    <scope>NUCLEOTIDE SEQUENCE [LARGE SCALE GENOMIC DNA]</scope>
</reference>
<dbReference type="InterPro" id="IPR002736">
    <property type="entry name" value="CitG"/>
</dbReference>
<dbReference type="InterPro" id="IPR013166">
    <property type="entry name" value="Citrate_lyase_ligase_C"/>
</dbReference>
<dbReference type="Pfam" id="PF08218">
    <property type="entry name" value="Citrate_ly_lig"/>
    <property type="match status" value="1"/>
</dbReference>
<name>R7H6L9_9BACT</name>
<dbReference type="Gene3D" id="3.40.50.620">
    <property type="entry name" value="HUPs"/>
    <property type="match status" value="1"/>
</dbReference>
<evidence type="ECO:0000256" key="2">
    <source>
        <dbReference type="ARBA" id="ARBA00022840"/>
    </source>
</evidence>
<dbReference type="InterPro" id="IPR014729">
    <property type="entry name" value="Rossmann-like_a/b/a_fold"/>
</dbReference>
<sequence length="666" mass="74082">MEIQTLNPTTPRQRQRIEAFLKRNGLRFDDMHYYAAITDDDGEMIAGGGLKGNVIKCVAVDDAHKGEAIANTLISHLIAHANEEGHSNVMLFTKPKNRQLFESLSFRLLAEAPEAVLMETGIGGINNTVEALKKIREESEKYKEYNKECKENNKECKENSEECKEEEKTNLTISTPQHHNTTTPQHLNPSAPQPLTITTPLRGVVVMNCNPFTLGHRYLIEQAAKQVERLFVMVVREDSSLFAYAERKAMVKQGVAHLKNVTVIDGSEYAISQATFPTYFLKRLDDAADTQMLLDLDLFRRHIAPALGATVRFVGTEPTDRLTRRYNQLMHEVLADVRETARLEKKGNAVSASRVRKAMEQGDMSTIRQLVPPTTLPYIIAHLATQALQAELDTTPKPGLVDKDNNGAHRDMDYVLMQRSIDTLHPYFVKLALLGCADALPTHTSIRDIGIEAEKAMLSATNGVNTHKGALFSMGLAVVAAAHEERKTAANEEQILKERNGGEDVLVSLQTTIKALAASFPDTNGTHGSKAKLLSKGTTAIKGALDNAREGYEMLFAEWLPFYIERRKEHDAHTLHKTLLRIMCDLDDTNVIYRTDLATAEEVKQEARALLDSFSKAHTAEDKEKRIAAELLALKDMNKRYTARNISPGGAADMLSLTIFIGSIQT</sequence>
<dbReference type="InterPro" id="IPR016181">
    <property type="entry name" value="Acyl_CoA_acyltransferase"/>
</dbReference>
<comment type="caution">
    <text evidence="5">The sequence shown here is derived from an EMBL/GenBank/DDBJ whole genome shotgun (WGS) entry which is preliminary data.</text>
</comment>
<dbReference type="InterPro" id="IPR005216">
    <property type="entry name" value="Citrate_lyase_ligase"/>
</dbReference>
<keyword evidence="5" id="KW-0456">Lyase</keyword>
<dbReference type="PANTHER" id="PTHR40599">
    <property type="entry name" value="[CITRATE [PRO-3S]-LYASE] LIGASE"/>
    <property type="match status" value="1"/>
</dbReference>
<dbReference type="STRING" id="1263103.BN741_00495"/>
<protein>
    <submittedName>
        <fullName evidence="5">[citrate (Pro-3S)-lyase] ligase</fullName>
    </submittedName>
</protein>
<evidence type="ECO:0000313" key="5">
    <source>
        <dbReference type="EMBL" id="CDE35035.1"/>
    </source>
</evidence>
<dbReference type="Proteomes" id="UP000018072">
    <property type="component" value="Unassembled WGS sequence"/>
</dbReference>
<dbReference type="InterPro" id="IPR000182">
    <property type="entry name" value="GNAT_dom"/>
</dbReference>
<dbReference type="Gene3D" id="3.40.630.30">
    <property type="match status" value="1"/>
</dbReference>
<dbReference type="Gene3D" id="1.10.4200.10">
    <property type="entry name" value="Triphosphoribosyl-dephospho-CoA protein"/>
    <property type="match status" value="1"/>
</dbReference>
<evidence type="ECO:0000256" key="3">
    <source>
        <dbReference type="SAM" id="MobiDB-lite"/>
    </source>
</evidence>
<dbReference type="SUPFAM" id="SSF55729">
    <property type="entry name" value="Acyl-CoA N-acyltransferases (Nat)"/>
    <property type="match status" value="1"/>
</dbReference>
<dbReference type="PROSITE" id="PS51186">
    <property type="entry name" value="GNAT"/>
    <property type="match status" value="1"/>
</dbReference>
<dbReference type="SMART" id="SM00764">
    <property type="entry name" value="Citrate_ly_lig"/>
    <property type="match status" value="1"/>
</dbReference>
<dbReference type="EMBL" id="CBIT010000297">
    <property type="protein sequence ID" value="CDE35035.1"/>
    <property type="molecule type" value="Genomic_DNA"/>
</dbReference>
<dbReference type="GO" id="GO:0016747">
    <property type="term" value="F:acyltransferase activity, transferring groups other than amino-acyl groups"/>
    <property type="evidence" value="ECO:0007669"/>
    <property type="project" value="InterPro"/>
</dbReference>
<evidence type="ECO:0000256" key="1">
    <source>
        <dbReference type="ARBA" id="ARBA00022741"/>
    </source>
</evidence>
<dbReference type="InterPro" id="IPR004821">
    <property type="entry name" value="Cyt_trans-like"/>
</dbReference>
<dbReference type="GO" id="GO:0008771">
    <property type="term" value="F:[citrate (pro-3S)-lyase] ligase activity"/>
    <property type="evidence" value="ECO:0007669"/>
    <property type="project" value="InterPro"/>
</dbReference>